<feature type="compositionally biased region" description="Gly residues" evidence="10">
    <location>
        <begin position="136"/>
        <end position="176"/>
    </location>
</feature>
<dbReference type="InterPro" id="IPR037682">
    <property type="entry name" value="TonB_C"/>
</dbReference>
<evidence type="ECO:0000256" key="7">
    <source>
        <dbReference type="ARBA" id="ARBA00022927"/>
    </source>
</evidence>
<dbReference type="GO" id="GO:0055085">
    <property type="term" value="P:transmembrane transport"/>
    <property type="evidence" value="ECO:0007669"/>
    <property type="project" value="InterPro"/>
</dbReference>
<evidence type="ECO:0000256" key="10">
    <source>
        <dbReference type="SAM" id="MobiDB-lite"/>
    </source>
</evidence>
<feature type="domain" description="TonB C-terminal" evidence="12">
    <location>
        <begin position="177"/>
        <end position="269"/>
    </location>
</feature>
<feature type="compositionally biased region" description="Basic and acidic residues" evidence="10">
    <location>
        <begin position="121"/>
        <end position="131"/>
    </location>
</feature>
<proteinExistence type="inferred from homology"/>
<dbReference type="eggNOG" id="COG0810">
    <property type="taxonomic scope" value="Bacteria"/>
</dbReference>
<evidence type="ECO:0000256" key="5">
    <source>
        <dbReference type="ARBA" id="ARBA00022519"/>
    </source>
</evidence>
<accession>F7NPW5</accession>
<dbReference type="STRING" id="1009370.ALO_20812"/>
<evidence type="ECO:0000256" key="4">
    <source>
        <dbReference type="ARBA" id="ARBA00022475"/>
    </source>
</evidence>
<name>F7NPW5_9FIRM</name>
<evidence type="ECO:0000259" key="12">
    <source>
        <dbReference type="PROSITE" id="PS52015"/>
    </source>
</evidence>
<keyword evidence="3" id="KW-0813">Transport</keyword>
<dbReference type="InterPro" id="IPR051045">
    <property type="entry name" value="TonB-dependent_transducer"/>
</dbReference>
<feature type="region of interest" description="Disordered" evidence="10">
    <location>
        <begin position="72"/>
        <end position="182"/>
    </location>
</feature>
<evidence type="ECO:0000256" key="9">
    <source>
        <dbReference type="ARBA" id="ARBA00023136"/>
    </source>
</evidence>
<dbReference type="Gene3D" id="3.30.1150.10">
    <property type="match status" value="1"/>
</dbReference>
<comment type="similarity">
    <text evidence="2">Belongs to the TonB family.</text>
</comment>
<keyword evidence="8 11" id="KW-1133">Transmembrane helix</keyword>
<gene>
    <name evidence="13" type="ORF">ALO_20812</name>
</gene>
<dbReference type="SUPFAM" id="SSF74653">
    <property type="entry name" value="TolA/TonB C-terminal domain"/>
    <property type="match status" value="1"/>
</dbReference>
<dbReference type="PANTHER" id="PTHR33446">
    <property type="entry name" value="PROTEIN TONB-RELATED"/>
    <property type="match status" value="1"/>
</dbReference>
<dbReference type="PROSITE" id="PS52015">
    <property type="entry name" value="TONB_CTD"/>
    <property type="match status" value="1"/>
</dbReference>
<feature type="compositionally biased region" description="Acidic residues" evidence="10">
    <location>
        <begin position="88"/>
        <end position="97"/>
    </location>
</feature>
<evidence type="ECO:0000256" key="1">
    <source>
        <dbReference type="ARBA" id="ARBA00004383"/>
    </source>
</evidence>
<dbReference type="OrthoDB" id="1681210at2"/>
<comment type="caution">
    <text evidence="13">The sequence shown here is derived from an EMBL/GenBank/DDBJ whole genome shotgun (WGS) entry which is preliminary data.</text>
</comment>
<dbReference type="Proteomes" id="UP000003240">
    <property type="component" value="Unassembled WGS sequence"/>
</dbReference>
<evidence type="ECO:0000313" key="14">
    <source>
        <dbReference type="Proteomes" id="UP000003240"/>
    </source>
</evidence>
<evidence type="ECO:0000256" key="2">
    <source>
        <dbReference type="ARBA" id="ARBA00006555"/>
    </source>
</evidence>
<evidence type="ECO:0000256" key="8">
    <source>
        <dbReference type="ARBA" id="ARBA00022989"/>
    </source>
</evidence>
<dbReference type="GO" id="GO:0015031">
    <property type="term" value="P:protein transport"/>
    <property type="evidence" value="ECO:0007669"/>
    <property type="project" value="UniProtKB-KW"/>
</dbReference>
<evidence type="ECO:0000256" key="3">
    <source>
        <dbReference type="ARBA" id="ARBA00022448"/>
    </source>
</evidence>
<organism evidence="13 14">
    <name type="scientific">Acetonema longum DSM 6540</name>
    <dbReference type="NCBI Taxonomy" id="1009370"/>
    <lineage>
        <taxon>Bacteria</taxon>
        <taxon>Bacillati</taxon>
        <taxon>Bacillota</taxon>
        <taxon>Negativicutes</taxon>
        <taxon>Acetonemataceae</taxon>
        <taxon>Acetonema</taxon>
    </lineage>
</organism>
<comment type="subcellular location">
    <subcellularLocation>
        <location evidence="1">Cell inner membrane</location>
        <topology evidence="1">Single-pass membrane protein</topology>
        <orientation evidence="1">Periplasmic side</orientation>
    </subcellularLocation>
</comment>
<sequence>MIAVEKTDWGKALTISLVIHITLLLGFGLIIVMAPEQYIELELGGGGGGGGSGGGNDEIAVFAADTSAADTSAASIPSVPETPSTYQEQEEAVESVEENISQHPEQPQQPKEPPANAVFAAKRDDDAKPMDKSSGSGSGLGTGSGSGVGSGSGSGSGSGVGSGAGSGIGPGSGPGSGDSTAPRILAEIKPSYPLEARKAGWEGTVVLRIQIMENGAPGQVTVYRSSGYDLLDEAAISAVRQWRFVPAKNRFGQVIRCSTTLPVIFKLRA</sequence>
<keyword evidence="9 11" id="KW-0472">Membrane</keyword>
<keyword evidence="6 11" id="KW-0812">Transmembrane</keyword>
<keyword evidence="5" id="KW-0997">Cell inner membrane</keyword>
<keyword evidence="4" id="KW-1003">Cell membrane</keyword>
<dbReference type="Pfam" id="PF03544">
    <property type="entry name" value="TonB_C"/>
    <property type="match status" value="1"/>
</dbReference>
<evidence type="ECO:0000256" key="11">
    <source>
        <dbReference type="SAM" id="Phobius"/>
    </source>
</evidence>
<keyword evidence="7" id="KW-0653">Protein transport</keyword>
<dbReference type="GO" id="GO:0005886">
    <property type="term" value="C:plasma membrane"/>
    <property type="evidence" value="ECO:0007669"/>
    <property type="project" value="UniProtKB-SubCell"/>
</dbReference>
<dbReference type="AlphaFoldDB" id="F7NPW5"/>
<dbReference type="NCBIfam" id="TIGR01352">
    <property type="entry name" value="tonB_Cterm"/>
    <property type="match status" value="1"/>
</dbReference>
<evidence type="ECO:0000313" key="13">
    <source>
        <dbReference type="EMBL" id="EGO61956.1"/>
    </source>
</evidence>
<evidence type="ECO:0000256" key="6">
    <source>
        <dbReference type="ARBA" id="ARBA00022692"/>
    </source>
</evidence>
<reference evidence="13 14" key="1">
    <citation type="journal article" date="2011" name="EMBO J.">
        <title>Structural diversity of bacterial flagellar motors.</title>
        <authorList>
            <person name="Chen S."/>
            <person name="Beeby M."/>
            <person name="Murphy G.E."/>
            <person name="Leadbetter J.R."/>
            <person name="Hendrixson D.R."/>
            <person name="Briegel A."/>
            <person name="Li Z."/>
            <person name="Shi J."/>
            <person name="Tocheva E.I."/>
            <person name="Muller A."/>
            <person name="Dobro M.J."/>
            <person name="Jensen G.J."/>
        </authorList>
    </citation>
    <scope>NUCLEOTIDE SEQUENCE [LARGE SCALE GENOMIC DNA]</scope>
    <source>
        <strain evidence="13 14">DSM 6540</strain>
    </source>
</reference>
<protein>
    <submittedName>
        <fullName evidence="13">TonB family protein</fullName>
    </submittedName>
</protein>
<keyword evidence="14" id="KW-1185">Reference proteome</keyword>
<dbReference type="EMBL" id="AFGF01000269">
    <property type="protein sequence ID" value="EGO61956.1"/>
    <property type="molecule type" value="Genomic_DNA"/>
</dbReference>
<dbReference type="RefSeq" id="WP_004099708.1">
    <property type="nucleotide sequence ID" value="NZ_AFGF01000269.1"/>
</dbReference>
<dbReference type="InterPro" id="IPR006260">
    <property type="entry name" value="TonB/TolA_C"/>
</dbReference>
<feature type="transmembrane region" description="Helical" evidence="11">
    <location>
        <begin position="12"/>
        <end position="34"/>
    </location>
</feature>